<gene>
    <name evidence="13" type="ORF">JOE21_000672</name>
</gene>
<dbReference type="NCBIfam" id="TIGR01121">
    <property type="entry name" value="D_amino_aminoT"/>
    <property type="match status" value="1"/>
</dbReference>
<evidence type="ECO:0000256" key="11">
    <source>
        <dbReference type="RuleBase" id="RU004516"/>
    </source>
</evidence>
<comment type="subunit">
    <text evidence="3">Homodimer.</text>
</comment>
<evidence type="ECO:0000256" key="3">
    <source>
        <dbReference type="ARBA" id="ARBA00011738"/>
    </source>
</evidence>
<dbReference type="EC" id="2.6.1.21" evidence="4 12"/>
<dbReference type="InterPro" id="IPR001544">
    <property type="entry name" value="Aminotrans_IV"/>
</dbReference>
<proteinExistence type="inferred from homology"/>
<accession>A0ABU1IL59</accession>
<organism evidence="13 14">
    <name type="scientific">Desmospora profundinema</name>
    <dbReference type="NCBI Taxonomy" id="1571184"/>
    <lineage>
        <taxon>Bacteria</taxon>
        <taxon>Bacillati</taxon>
        <taxon>Bacillota</taxon>
        <taxon>Bacilli</taxon>
        <taxon>Bacillales</taxon>
        <taxon>Thermoactinomycetaceae</taxon>
        <taxon>Desmospora</taxon>
    </lineage>
</organism>
<dbReference type="PROSITE" id="PS00770">
    <property type="entry name" value="AA_TRANSFER_CLASS_4"/>
    <property type="match status" value="1"/>
</dbReference>
<dbReference type="InterPro" id="IPR005784">
    <property type="entry name" value="D_amino_transT"/>
</dbReference>
<evidence type="ECO:0000313" key="14">
    <source>
        <dbReference type="Proteomes" id="UP001185012"/>
    </source>
</evidence>
<dbReference type="InterPro" id="IPR043131">
    <property type="entry name" value="BCAT-like_N"/>
</dbReference>
<dbReference type="InterPro" id="IPR036038">
    <property type="entry name" value="Aminotransferase-like"/>
</dbReference>
<evidence type="ECO:0000256" key="9">
    <source>
        <dbReference type="ARBA" id="ARBA00047911"/>
    </source>
</evidence>
<evidence type="ECO:0000256" key="7">
    <source>
        <dbReference type="ARBA" id="ARBA00022679"/>
    </source>
</evidence>
<reference evidence="13 14" key="1">
    <citation type="submission" date="2023-07" db="EMBL/GenBank/DDBJ databases">
        <title>Genomic Encyclopedia of Type Strains, Phase IV (KMG-IV): sequencing the most valuable type-strain genomes for metagenomic binning, comparative biology and taxonomic classification.</title>
        <authorList>
            <person name="Goeker M."/>
        </authorList>
    </citation>
    <scope>NUCLEOTIDE SEQUENCE [LARGE SCALE GENOMIC DNA]</scope>
    <source>
        <strain evidence="13 14">DSM 45903</strain>
    </source>
</reference>
<dbReference type="SUPFAM" id="SSF56752">
    <property type="entry name" value="D-aminoacid aminotransferase-like PLP-dependent enzymes"/>
    <property type="match status" value="1"/>
</dbReference>
<dbReference type="PANTHER" id="PTHR42743:SF10">
    <property type="entry name" value="D-ALANINE AMINOTRANSFERASE"/>
    <property type="match status" value="1"/>
</dbReference>
<evidence type="ECO:0000256" key="4">
    <source>
        <dbReference type="ARBA" id="ARBA00012874"/>
    </source>
</evidence>
<dbReference type="InterPro" id="IPR018300">
    <property type="entry name" value="Aminotrans_IV_CS"/>
</dbReference>
<dbReference type="InterPro" id="IPR050571">
    <property type="entry name" value="Class-IV_PLP-Dep_Aminotrnsfr"/>
</dbReference>
<dbReference type="Pfam" id="PF01063">
    <property type="entry name" value="Aminotran_4"/>
    <property type="match status" value="1"/>
</dbReference>
<keyword evidence="8 11" id="KW-0663">Pyridoxal phosphate</keyword>
<dbReference type="InterPro" id="IPR043132">
    <property type="entry name" value="BCAT-like_C"/>
</dbReference>
<dbReference type="Proteomes" id="UP001185012">
    <property type="component" value="Unassembled WGS sequence"/>
</dbReference>
<keyword evidence="14" id="KW-1185">Reference proteome</keyword>
<evidence type="ECO:0000256" key="6">
    <source>
        <dbReference type="ARBA" id="ARBA00022576"/>
    </source>
</evidence>
<evidence type="ECO:0000256" key="12">
    <source>
        <dbReference type="RuleBase" id="RU004520"/>
    </source>
</evidence>
<comment type="cofactor">
    <cofactor evidence="1 11">
        <name>pyridoxal 5'-phosphate</name>
        <dbReference type="ChEBI" id="CHEBI:597326"/>
    </cofactor>
</comment>
<comment type="caution">
    <text evidence="13">The sequence shown here is derived from an EMBL/GenBank/DDBJ whole genome shotgun (WGS) entry which is preliminary data.</text>
</comment>
<dbReference type="CDD" id="cd01558">
    <property type="entry name" value="D-AAT_like"/>
    <property type="match status" value="1"/>
</dbReference>
<evidence type="ECO:0000256" key="8">
    <source>
        <dbReference type="ARBA" id="ARBA00022898"/>
    </source>
</evidence>
<keyword evidence="6 13" id="KW-0032">Aminotransferase</keyword>
<comment type="function">
    <text evidence="12">Acts on the D-isomers of alanine, leucine, aspartate, glutamate, aminobutyrate, norvaline and asparagine. The enzyme transfers an amino group from a substrate D-amino acid to the pyridoxal phosphate cofactor to form pyridoxamine and an alpha-keto acid in the first half-reaction.</text>
</comment>
<dbReference type="Gene3D" id="3.20.10.10">
    <property type="entry name" value="D-amino Acid Aminotransferase, subunit A, domain 2"/>
    <property type="match status" value="1"/>
</dbReference>
<dbReference type="Gene3D" id="3.30.470.10">
    <property type="match status" value="1"/>
</dbReference>
<evidence type="ECO:0000256" key="1">
    <source>
        <dbReference type="ARBA" id="ARBA00001933"/>
    </source>
</evidence>
<dbReference type="NCBIfam" id="NF005209">
    <property type="entry name" value="PRK06680.1"/>
    <property type="match status" value="1"/>
</dbReference>
<dbReference type="GO" id="GO:0047810">
    <property type="term" value="F:D-alanine-2-oxoglutarate aminotransferase activity"/>
    <property type="evidence" value="ECO:0007669"/>
    <property type="project" value="UniProtKB-EC"/>
</dbReference>
<evidence type="ECO:0000313" key="13">
    <source>
        <dbReference type="EMBL" id="MDR6224684.1"/>
    </source>
</evidence>
<evidence type="ECO:0000256" key="10">
    <source>
        <dbReference type="RuleBase" id="RU004106"/>
    </source>
</evidence>
<protein>
    <recommendedName>
        <fullName evidence="5 12">D-alanine aminotransferase</fullName>
        <ecNumber evidence="4 12">2.6.1.21</ecNumber>
    </recommendedName>
</protein>
<dbReference type="PANTHER" id="PTHR42743">
    <property type="entry name" value="AMINO-ACID AMINOTRANSFERASE"/>
    <property type="match status" value="1"/>
</dbReference>
<evidence type="ECO:0000256" key="5">
    <source>
        <dbReference type="ARBA" id="ARBA00021779"/>
    </source>
</evidence>
<evidence type="ECO:0000256" key="2">
    <source>
        <dbReference type="ARBA" id="ARBA00009320"/>
    </source>
</evidence>
<sequence>MILIDDQLTKRENAHIDIEDRGYQFGDGIYEVFRVYNGKVFRMQDHLDRFQRSADEIGLQLPYGLDRLQSFLEQLIETNGLSEGNVYLQASRGVAPRSHPFPEESRSVLVAYTIEGERPLEYIRNGIRTITEADIRWLRCDIKSLNLLGAVLAKQKAKEHGCQEAILHRDGTVTEGSSTNVFLVKDGQLITHPANNLILHGITRLVVLELAEELGIPVKEETFTLEDLRKADEVFITGTTVEISPVVQIDDYHVGDGKPGPVVHRLQEAFEKQI</sequence>
<dbReference type="EMBL" id="JAVDQG010000001">
    <property type="protein sequence ID" value="MDR6224684.1"/>
    <property type="molecule type" value="Genomic_DNA"/>
</dbReference>
<keyword evidence="7 13" id="KW-0808">Transferase</keyword>
<name>A0ABU1IL59_9BACL</name>
<comment type="similarity">
    <text evidence="2 10">Belongs to the class-IV pyridoxal-phosphate-dependent aminotransferase family.</text>
</comment>
<comment type="catalytic activity">
    <reaction evidence="9 12">
        <text>D-alanine + 2-oxoglutarate = D-glutamate + pyruvate</text>
        <dbReference type="Rhea" id="RHEA:15869"/>
        <dbReference type="ChEBI" id="CHEBI:15361"/>
        <dbReference type="ChEBI" id="CHEBI:16810"/>
        <dbReference type="ChEBI" id="CHEBI:29986"/>
        <dbReference type="ChEBI" id="CHEBI:57416"/>
        <dbReference type="EC" id="2.6.1.21"/>
    </reaction>
</comment>